<dbReference type="Proteomes" id="UP001060215">
    <property type="component" value="Chromosome 5"/>
</dbReference>
<accession>A0ACC0H831</accession>
<reference evidence="1 2" key="1">
    <citation type="journal article" date="2022" name="Plant J.">
        <title>Chromosome-level genome of Camellia lanceoleosa provides a valuable resource for understanding genome evolution and self-incompatibility.</title>
        <authorList>
            <person name="Gong W."/>
            <person name="Xiao S."/>
            <person name="Wang L."/>
            <person name="Liao Z."/>
            <person name="Chang Y."/>
            <person name="Mo W."/>
            <person name="Hu G."/>
            <person name="Li W."/>
            <person name="Zhao G."/>
            <person name="Zhu H."/>
            <person name="Hu X."/>
            <person name="Ji K."/>
            <person name="Xiang X."/>
            <person name="Song Q."/>
            <person name="Yuan D."/>
            <person name="Jin S."/>
            <person name="Zhang L."/>
        </authorList>
    </citation>
    <scope>NUCLEOTIDE SEQUENCE [LARGE SCALE GENOMIC DNA]</scope>
    <source>
        <strain evidence="1">SQ_2022a</strain>
    </source>
</reference>
<gene>
    <name evidence="1" type="ORF">LOK49_LG06G03070</name>
</gene>
<proteinExistence type="predicted"/>
<protein>
    <submittedName>
        <fullName evidence="1">Uncharacterized protein</fullName>
    </submittedName>
</protein>
<evidence type="ECO:0000313" key="2">
    <source>
        <dbReference type="Proteomes" id="UP001060215"/>
    </source>
</evidence>
<name>A0ACC0H831_9ERIC</name>
<organism evidence="1 2">
    <name type="scientific">Camellia lanceoleosa</name>
    <dbReference type="NCBI Taxonomy" id="1840588"/>
    <lineage>
        <taxon>Eukaryota</taxon>
        <taxon>Viridiplantae</taxon>
        <taxon>Streptophyta</taxon>
        <taxon>Embryophyta</taxon>
        <taxon>Tracheophyta</taxon>
        <taxon>Spermatophyta</taxon>
        <taxon>Magnoliopsida</taxon>
        <taxon>eudicotyledons</taxon>
        <taxon>Gunneridae</taxon>
        <taxon>Pentapetalae</taxon>
        <taxon>asterids</taxon>
        <taxon>Ericales</taxon>
        <taxon>Theaceae</taxon>
        <taxon>Camellia</taxon>
    </lineage>
</organism>
<sequence>MDLDSGFLSLENFKAALSSIQRQPKVEYLKGITRDGLLTRMKTAQWQEVIDLNLTGAAAKIMMKKKKVFLSQRLNFIYIKTVFARQLHFFSHLQGGGTINIASIVGLVGNVGQANYSAANAGVLGLTKTVAREYANCNILDLIPNYIMVARQIQKIVEAFTMIGKQEGIKGYWKGNLPQEGGFSHDIPTTLHRSKADCPVPEEMVTVSVDGSVLDRIAKIMSYLRLGSSGKVLKKKKKEREVKVCYTVF</sequence>
<comment type="caution">
    <text evidence="1">The sequence shown here is derived from an EMBL/GenBank/DDBJ whole genome shotgun (WGS) entry which is preliminary data.</text>
</comment>
<keyword evidence="2" id="KW-1185">Reference proteome</keyword>
<dbReference type="EMBL" id="CM045762">
    <property type="protein sequence ID" value="KAI8009355.1"/>
    <property type="molecule type" value="Genomic_DNA"/>
</dbReference>
<evidence type="ECO:0000313" key="1">
    <source>
        <dbReference type="EMBL" id="KAI8009355.1"/>
    </source>
</evidence>